<evidence type="ECO:0000256" key="5">
    <source>
        <dbReference type="ARBA" id="ARBA00023002"/>
    </source>
</evidence>
<dbReference type="SUPFAM" id="SSF51971">
    <property type="entry name" value="Nucleotide-binding domain"/>
    <property type="match status" value="1"/>
</dbReference>
<dbReference type="Proteomes" id="UP001235712">
    <property type="component" value="Unassembled WGS sequence"/>
</dbReference>
<dbReference type="Pfam" id="PF01266">
    <property type="entry name" value="DAO"/>
    <property type="match status" value="1"/>
</dbReference>
<dbReference type="Gene3D" id="3.40.50.720">
    <property type="entry name" value="NAD(P)-binding Rossmann-like Domain"/>
    <property type="match status" value="1"/>
</dbReference>
<organism evidence="10 11">
    <name type="scientific">Kineosporia succinea</name>
    <dbReference type="NCBI Taxonomy" id="84632"/>
    <lineage>
        <taxon>Bacteria</taxon>
        <taxon>Bacillati</taxon>
        <taxon>Actinomycetota</taxon>
        <taxon>Actinomycetes</taxon>
        <taxon>Kineosporiales</taxon>
        <taxon>Kineosporiaceae</taxon>
        <taxon>Kineosporia</taxon>
    </lineage>
</organism>
<sequence>MAARITVIGAGVIGLSCAVRLAEAGHAVDVMAREMPLETTSAVAGGLWMPFLAEPVEQVRRWSHATHAAFTELAEDNDARRTGVVPRPGYLVGLRERPTFADGLDGVAVTPVSHPHPDHRSGWHLTVPVVDMTVYLPYLVRRLEAAGGTLTRLPLAALPTRGVVVNCTGLASRALAADPAVHPVRGQVLRMSNPGITEWWADESDPEVLTYVLPQTRQVVVGGTAQVNDFDTTPDENVAAQILERAKRLVPGLARATVLSHRVGLRPARPSVRLETVPGPDGTTVHCYGHGGSGVTLSWGCADDVLAEVSRLT</sequence>
<evidence type="ECO:0000256" key="3">
    <source>
        <dbReference type="ARBA" id="ARBA00022630"/>
    </source>
</evidence>
<evidence type="ECO:0000256" key="2">
    <source>
        <dbReference type="ARBA" id="ARBA00006730"/>
    </source>
</evidence>
<dbReference type="PIRSF" id="PIRSF000189">
    <property type="entry name" value="D-aa_oxidase"/>
    <property type="match status" value="1"/>
</dbReference>
<dbReference type="InterPro" id="IPR023209">
    <property type="entry name" value="DAO"/>
</dbReference>
<gene>
    <name evidence="10" type="ORF">J2S57_003288</name>
</gene>
<comment type="similarity">
    <text evidence="2">Belongs to the DAMOX/DASOX family.</text>
</comment>
<evidence type="ECO:0000256" key="6">
    <source>
        <dbReference type="ARBA" id="ARBA00039101"/>
    </source>
</evidence>
<dbReference type="GO" id="GO:0003884">
    <property type="term" value="F:D-amino-acid oxidase activity"/>
    <property type="evidence" value="ECO:0007669"/>
    <property type="project" value="UniProtKB-EC"/>
</dbReference>
<feature type="domain" description="FAD dependent oxidoreductase" evidence="9">
    <location>
        <begin position="4"/>
        <end position="303"/>
    </location>
</feature>
<dbReference type="EMBL" id="JAUSQZ010000001">
    <property type="protein sequence ID" value="MDP9827539.1"/>
    <property type="molecule type" value="Genomic_DNA"/>
</dbReference>
<evidence type="ECO:0000313" key="11">
    <source>
        <dbReference type="Proteomes" id="UP001235712"/>
    </source>
</evidence>
<comment type="caution">
    <text evidence="10">The sequence shown here is derived from an EMBL/GenBank/DDBJ whole genome shotgun (WGS) entry which is preliminary data.</text>
</comment>
<comment type="catalytic activity">
    <reaction evidence="8">
        <text>a D-alpha-amino acid + O2 + H2O = a 2-oxocarboxylate + H2O2 + NH4(+)</text>
        <dbReference type="Rhea" id="RHEA:21816"/>
        <dbReference type="ChEBI" id="CHEBI:15377"/>
        <dbReference type="ChEBI" id="CHEBI:15379"/>
        <dbReference type="ChEBI" id="CHEBI:16240"/>
        <dbReference type="ChEBI" id="CHEBI:28938"/>
        <dbReference type="ChEBI" id="CHEBI:35179"/>
        <dbReference type="ChEBI" id="CHEBI:59871"/>
        <dbReference type="EC" id="1.4.3.3"/>
    </reaction>
    <physiologicalReaction direction="left-to-right" evidence="8">
        <dbReference type="Rhea" id="RHEA:21817"/>
    </physiologicalReaction>
</comment>
<name>A0ABT9P4B9_9ACTN</name>
<evidence type="ECO:0000259" key="9">
    <source>
        <dbReference type="Pfam" id="PF01266"/>
    </source>
</evidence>
<dbReference type="EC" id="1.4.3.3" evidence="6"/>
<dbReference type="Gene3D" id="3.30.9.10">
    <property type="entry name" value="D-Amino Acid Oxidase, subunit A, domain 2"/>
    <property type="match status" value="1"/>
</dbReference>
<keyword evidence="3" id="KW-0285">Flavoprotein</keyword>
<dbReference type="PANTHER" id="PTHR11530:SF11">
    <property type="entry name" value="D-ASPARTATE OXIDASE"/>
    <property type="match status" value="1"/>
</dbReference>
<keyword evidence="4" id="KW-0274">FAD</keyword>
<dbReference type="InterPro" id="IPR006076">
    <property type="entry name" value="FAD-dep_OxRdtase"/>
</dbReference>
<evidence type="ECO:0000256" key="1">
    <source>
        <dbReference type="ARBA" id="ARBA00001974"/>
    </source>
</evidence>
<dbReference type="RefSeq" id="WP_307243686.1">
    <property type="nucleotide sequence ID" value="NZ_JAUSQZ010000001.1"/>
</dbReference>
<evidence type="ECO:0000256" key="7">
    <source>
        <dbReference type="ARBA" id="ARBA00039751"/>
    </source>
</evidence>
<proteinExistence type="inferred from homology"/>
<evidence type="ECO:0000256" key="8">
    <source>
        <dbReference type="ARBA" id="ARBA00049547"/>
    </source>
</evidence>
<keyword evidence="5 10" id="KW-0560">Oxidoreductase</keyword>
<dbReference type="PROSITE" id="PS51257">
    <property type="entry name" value="PROKAR_LIPOPROTEIN"/>
    <property type="match status" value="1"/>
</dbReference>
<accession>A0ABT9P4B9</accession>
<reference evidence="10 11" key="1">
    <citation type="submission" date="2023-07" db="EMBL/GenBank/DDBJ databases">
        <title>Sequencing the genomes of 1000 actinobacteria strains.</title>
        <authorList>
            <person name="Klenk H.-P."/>
        </authorList>
    </citation>
    <scope>NUCLEOTIDE SEQUENCE [LARGE SCALE GENOMIC DNA]</scope>
    <source>
        <strain evidence="10 11">DSM 44388</strain>
    </source>
</reference>
<evidence type="ECO:0000256" key="4">
    <source>
        <dbReference type="ARBA" id="ARBA00022827"/>
    </source>
</evidence>
<comment type="cofactor">
    <cofactor evidence="1">
        <name>FAD</name>
        <dbReference type="ChEBI" id="CHEBI:57692"/>
    </cofactor>
</comment>
<protein>
    <recommendedName>
        <fullName evidence="7">D-amino-acid oxidase</fullName>
        <ecNumber evidence="6">1.4.3.3</ecNumber>
    </recommendedName>
</protein>
<keyword evidence="11" id="KW-1185">Reference proteome</keyword>
<evidence type="ECO:0000313" key="10">
    <source>
        <dbReference type="EMBL" id="MDP9827539.1"/>
    </source>
</evidence>
<dbReference type="PANTHER" id="PTHR11530">
    <property type="entry name" value="D-AMINO ACID OXIDASE"/>
    <property type="match status" value="1"/>
</dbReference>
<dbReference type="SUPFAM" id="SSF54373">
    <property type="entry name" value="FAD-linked reductases, C-terminal domain"/>
    <property type="match status" value="1"/>
</dbReference>